<feature type="transmembrane region" description="Helical" evidence="1">
    <location>
        <begin position="120"/>
        <end position="142"/>
    </location>
</feature>
<reference evidence="3 4" key="1">
    <citation type="submission" date="2019-12" db="EMBL/GenBank/DDBJ databases">
        <title>Hymenobacter sp. HMF4947 Genome sequencing and assembly.</title>
        <authorList>
            <person name="Kang H."/>
            <person name="Cha I."/>
            <person name="Kim H."/>
            <person name="Joh K."/>
        </authorList>
    </citation>
    <scope>NUCLEOTIDE SEQUENCE [LARGE SCALE GENOMIC DNA]</scope>
    <source>
        <strain evidence="3 4">HMF4947</strain>
    </source>
</reference>
<evidence type="ECO:0000256" key="1">
    <source>
        <dbReference type="SAM" id="Phobius"/>
    </source>
</evidence>
<feature type="transmembrane region" description="Helical" evidence="1">
    <location>
        <begin position="77"/>
        <end position="99"/>
    </location>
</feature>
<feature type="transmembrane region" description="Helical" evidence="1">
    <location>
        <begin position="331"/>
        <end position="353"/>
    </location>
</feature>
<dbReference type="GO" id="GO:0000271">
    <property type="term" value="P:polysaccharide biosynthetic process"/>
    <property type="evidence" value="ECO:0007669"/>
    <property type="project" value="TreeGrafter"/>
</dbReference>
<dbReference type="InterPro" id="IPR050879">
    <property type="entry name" value="Acyltransferase_3"/>
</dbReference>
<feature type="transmembrane region" description="Helical" evidence="1">
    <location>
        <begin position="177"/>
        <end position="195"/>
    </location>
</feature>
<dbReference type="Pfam" id="PF01757">
    <property type="entry name" value="Acyl_transf_3"/>
    <property type="match status" value="1"/>
</dbReference>
<keyword evidence="3" id="KW-0012">Acyltransferase</keyword>
<comment type="caution">
    <text evidence="3">The sequence shown here is derived from an EMBL/GenBank/DDBJ whole genome shotgun (WGS) entry which is preliminary data.</text>
</comment>
<dbReference type="InterPro" id="IPR002656">
    <property type="entry name" value="Acyl_transf_3_dom"/>
</dbReference>
<keyword evidence="1" id="KW-0472">Membrane</keyword>
<protein>
    <submittedName>
        <fullName evidence="3">Acyltransferase family protein</fullName>
    </submittedName>
</protein>
<dbReference type="PANTHER" id="PTHR23028:SF53">
    <property type="entry name" value="ACYL_TRANSF_3 DOMAIN-CONTAINING PROTEIN"/>
    <property type="match status" value="1"/>
</dbReference>
<feature type="transmembrane region" description="Helical" evidence="1">
    <location>
        <begin position="305"/>
        <end position="324"/>
    </location>
</feature>
<organism evidence="3 4">
    <name type="scientific">Hymenobacter ginkgonis</name>
    <dbReference type="NCBI Taxonomy" id="2682976"/>
    <lineage>
        <taxon>Bacteria</taxon>
        <taxon>Pseudomonadati</taxon>
        <taxon>Bacteroidota</taxon>
        <taxon>Cytophagia</taxon>
        <taxon>Cytophagales</taxon>
        <taxon>Hymenobacteraceae</taxon>
        <taxon>Hymenobacter</taxon>
    </lineage>
</organism>
<dbReference type="AlphaFoldDB" id="A0A7K1TGF5"/>
<feature type="domain" description="Acyltransferase 3" evidence="2">
    <location>
        <begin position="32"/>
        <end position="344"/>
    </location>
</feature>
<evidence type="ECO:0000313" key="3">
    <source>
        <dbReference type="EMBL" id="MVN77496.1"/>
    </source>
</evidence>
<name>A0A7K1TGF5_9BACT</name>
<dbReference type="RefSeq" id="WP_157566579.1">
    <property type="nucleotide sequence ID" value="NZ_WQKZ01000003.1"/>
</dbReference>
<dbReference type="GO" id="GO:0016747">
    <property type="term" value="F:acyltransferase activity, transferring groups other than amino-acyl groups"/>
    <property type="evidence" value="ECO:0007669"/>
    <property type="project" value="InterPro"/>
</dbReference>
<keyword evidence="3" id="KW-0808">Transferase</keyword>
<dbReference type="Proteomes" id="UP000441336">
    <property type="component" value="Unassembled WGS sequence"/>
</dbReference>
<feature type="transmembrane region" description="Helical" evidence="1">
    <location>
        <begin position="252"/>
        <end position="285"/>
    </location>
</feature>
<accession>A0A7K1TGF5</accession>
<feature type="transmembrane region" description="Helical" evidence="1">
    <location>
        <begin position="204"/>
        <end position="220"/>
    </location>
</feature>
<gene>
    <name evidence="3" type="ORF">GO988_14265</name>
</gene>
<evidence type="ECO:0000259" key="2">
    <source>
        <dbReference type="Pfam" id="PF01757"/>
    </source>
</evidence>
<sequence>MTIKERSAISETTILVTPTLTETAVSRRGHVSSLDFLRGFAALSVMLYHFSGGPPMLNHVTGGTLAKFYSPVLRDLFSWGNMGVEVFFVISGFVIPYSLWETNYQVKHFANYMGKRILRICPPAYFAMLLLLIQGYVISRFIHHNNPPYHSPSLELILRNILFLYTGSGDLRWFNSVNWTLAIEFQFYVLVGILFKSVFKNSKFGLFVLAFMLLSLPNFIPGFPSYLYFHYSSLFAIGGTALLYYKNRVSAVPFALTLALFFILTWLTVGPLAAAFGVGTAGIIIFSKLKHRLFTFLGKISFSLYLTHIMVGSVTEFLLVKIFLPQTAAQHVFGILCITVIACGFAFVFYHLVEQPTLRVVKKIKSTH</sequence>
<dbReference type="GO" id="GO:0016020">
    <property type="term" value="C:membrane"/>
    <property type="evidence" value="ECO:0007669"/>
    <property type="project" value="TreeGrafter"/>
</dbReference>
<keyword evidence="1" id="KW-0812">Transmembrane</keyword>
<feature type="transmembrane region" description="Helical" evidence="1">
    <location>
        <begin position="226"/>
        <end position="245"/>
    </location>
</feature>
<keyword evidence="4" id="KW-1185">Reference proteome</keyword>
<dbReference type="EMBL" id="WQKZ01000003">
    <property type="protein sequence ID" value="MVN77496.1"/>
    <property type="molecule type" value="Genomic_DNA"/>
</dbReference>
<keyword evidence="1" id="KW-1133">Transmembrane helix</keyword>
<proteinExistence type="predicted"/>
<feature type="transmembrane region" description="Helical" evidence="1">
    <location>
        <begin position="36"/>
        <end position="57"/>
    </location>
</feature>
<evidence type="ECO:0000313" key="4">
    <source>
        <dbReference type="Proteomes" id="UP000441336"/>
    </source>
</evidence>
<dbReference type="PANTHER" id="PTHR23028">
    <property type="entry name" value="ACETYLTRANSFERASE"/>
    <property type="match status" value="1"/>
</dbReference>